<evidence type="ECO:0000256" key="6">
    <source>
        <dbReference type="ARBA" id="ARBA00022642"/>
    </source>
</evidence>
<evidence type="ECO:0000256" key="3">
    <source>
        <dbReference type="ARBA" id="ARBA00009400"/>
    </source>
</evidence>
<comment type="subunit">
    <text evidence="4">Hexamer formed by 3 homodimers.</text>
</comment>
<dbReference type="PANTHER" id="PTHR32179">
    <property type="entry name" value="NICOTINATE-NUCLEOTIDE PYROPHOSPHORYLASE [CARBOXYLATING]"/>
    <property type="match status" value="1"/>
</dbReference>
<dbReference type="InterPro" id="IPR036068">
    <property type="entry name" value="Nicotinate_pribotase-like_C"/>
</dbReference>
<dbReference type="InterPro" id="IPR013785">
    <property type="entry name" value="Aldolase_TIM"/>
</dbReference>
<comment type="function">
    <text evidence="1">Involved in the catabolism of quinolinic acid (QA).</text>
</comment>
<dbReference type="InterPro" id="IPR022412">
    <property type="entry name" value="Quinolinate_PRibosylTrfase_N"/>
</dbReference>
<dbReference type="InterPro" id="IPR002638">
    <property type="entry name" value="Quinolinate_PRibosylTrfase_C"/>
</dbReference>
<evidence type="ECO:0000259" key="15">
    <source>
        <dbReference type="Pfam" id="PF02749"/>
    </source>
</evidence>
<reference evidence="16" key="1">
    <citation type="submission" date="2020-10" db="EMBL/GenBank/DDBJ databases">
        <authorList>
            <person name="Gilroy R."/>
        </authorList>
    </citation>
    <scope>NUCLEOTIDE SEQUENCE</scope>
    <source>
        <strain evidence="16">20514</strain>
    </source>
</reference>
<dbReference type="Gene3D" id="3.20.20.70">
    <property type="entry name" value="Aldolase class I"/>
    <property type="match status" value="1"/>
</dbReference>
<name>A0A9D9HF54_9BACT</name>
<dbReference type="FunFam" id="3.20.20.70:FF:000030">
    <property type="entry name" value="Nicotinate-nucleotide pyrophosphorylase, carboxylating"/>
    <property type="match status" value="1"/>
</dbReference>
<evidence type="ECO:0000256" key="12">
    <source>
        <dbReference type="PIRNR" id="PIRNR006250"/>
    </source>
</evidence>
<keyword evidence="7 12" id="KW-0328">Glycosyltransferase</keyword>
<evidence type="ECO:0000256" key="11">
    <source>
        <dbReference type="ARBA" id="ARBA00069173"/>
    </source>
</evidence>
<accession>A0A9D9HF54</accession>
<evidence type="ECO:0000259" key="14">
    <source>
        <dbReference type="Pfam" id="PF01729"/>
    </source>
</evidence>
<dbReference type="NCBIfam" id="TIGR00078">
    <property type="entry name" value="nadC"/>
    <property type="match status" value="1"/>
</dbReference>
<dbReference type="InterPro" id="IPR037128">
    <property type="entry name" value="Quinolinate_PRibosylTase_N_sf"/>
</dbReference>
<feature type="binding site" evidence="13">
    <location>
        <position position="98"/>
    </location>
    <ligand>
        <name>substrate</name>
    </ligand>
</feature>
<evidence type="ECO:0000256" key="4">
    <source>
        <dbReference type="ARBA" id="ARBA00011218"/>
    </source>
</evidence>
<keyword evidence="8 12" id="KW-0808">Transferase</keyword>
<dbReference type="Pfam" id="PF01729">
    <property type="entry name" value="QRPTase_C"/>
    <property type="match status" value="1"/>
</dbReference>
<sequence>MDRENLIEELIDLAIEEDVYTGDISTDAIIPVNSRATALMTAKAEGVISGLEVIRKVYERFEDDFGWKPYVRDGQKVRKGDKILEITAQYRTLLYGERLSLNILQRMSGIATATARFVAELEGTGTVILDTRKTAPGMRVLDKMAVRDGGGHNHRMGLYDMVMLKDNHIKIAGGIPQAVAAVKGNLPLSVKLEVETTSLEEVRQAVEAGADIIMFDNMDNATMAEAVRIVGGRAKTEASGNMSIPRLKEVAATGVDYISVGALTHSVTALDISMNIIQE</sequence>
<organism evidence="16 17">
    <name type="scientific">Candidatus Cryptobacteroides merdigallinarum</name>
    <dbReference type="NCBI Taxonomy" id="2840770"/>
    <lineage>
        <taxon>Bacteria</taxon>
        <taxon>Pseudomonadati</taxon>
        <taxon>Bacteroidota</taxon>
        <taxon>Bacteroidia</taxon>
        <taxon>Bacteroidales</taxon>
        <taxon>Candidatus Cryptobacteroides</taxon>
    </lineage>
</organism>
<dbReference type="EC" id="2.4.2.19" evidence="5"/>
<dbReference type="PIRSF" id="PIRSF006250">
    <property type="entry name" value="NadC_ModD"/>
    <property type="match status" value="1"/>
</dbReference>
<comment type="similarity">
    <text evidence="3 12">Belongs to the NadC/ModD family.</text>
</comment>
<feature type="domain" description="Quinolinate phosphoribosyl transferase N-terminal" evidence="15">
    <location>
        <begin position="23"/>
        <end position="108"/>
    </location>
</feature>
<feature type="binding site" evidence="13">
    <location>
        <begin position="239"/>
        <end position="241"/>
    </location>
    <ligand>
        <name>substrate</name>
    </ligand>
</feature>
<comment type="catalytic activity">
    <reaction evidence="10">
        <text>nicotinate beta-D-ribonucleotide + CO2 + diphosphate = quinolinate + 5-phospho-alpha-D-ribose 1-diphosphate + 2 H(+)</text>
        <dbReference type="Rhea" id="RHEA:12733"/>
        <dbReference type="ChEBI" id="CHEBI:15378"/>
        <dbReference type="ChEBI" id="CHEBI:16526"/>
        <dbReference type="ChEBI" id="CHEBI:29959"/>
        <dbReference type="ChEBI" id="CHEBI:33019"/>
        <dbReference type="ChEBI" id="CHEBI:57502"/>
        <dbReference type="ChEBI" id="CHEBI:58017"/>
        <dbReference type="EC" id="2.4.2.19"/>
    </reaction>
</comment>
<evidence type="ECO:0000256" key="9">
    <source>
        <dbReference type="ARBA" id="ARBA00033102"/>
    </source>
</evidence>
<dbReference type="InterPro" id="IPR027277">
    <property type="entry name" value="NadC/ModD"/>
</dbReference>
<dbReference type="Pfam" id="PF02749">
    <property type="entry name" value="QRPTase_N"/>
    <property type="match status" value="1"/>
</dbReference>
<dbReference type="PANTHER" id="PTHR32179:SF3">
    <property type="entry name" value="NICOTINATE-NUCLEOTIDE PYROPHOSPHORYLASE [CARBOXYLATING]"/>
    <property type="match status" value="1"/>
</dbReference>
<dbReference type="CDD" id="cd01572">
    <property type="entry name" value="QPRTase"/>
    <property type="match status" value="1"/>
</dbReference>
<feature type="domain" description="Quinolinate phosphoribosyl transferase C-terminal" evidence="14">
    <location>
        <begin position="110"/>
        <end position="274"/>
    </location>
</feature>
<comment type="caution">
    <text evidence="16">The sequence shown here is derived from an EMBL/GenBank/DDBJ whole genome shotgun (WGS) entry which is preliminary data.</text>
</comment>
<dbReference type="GO" id="GO:0004514">
    <property type="term" value="F:nicotinate-nucleotide diphosphorylase (carboxylating) activity"/>
    <property type="evidence" value="ECO:0007669"/>
    <property type="project" value="UniProtKB-EC"/>
</dbReference>
<dbReference type="GO" id="GO:0005737">
    <property type="term" value="C:cytoplasm"/>
    <property type="evidence" value="ECO:0007669"/>
    <property type="project" value="TreeGrafter"/>
</dbReference>
<dbReference type="Gene3D" id="3.90.1170.20">
    <property type="entry name" value="Quinolinate phosphoribosyl transferase, N-terminal domain"/>
    <property type="match status" value="1"/>
</dbReference>
<feature type="binding site" evidence="13">
    <location>
        <begin position="131"/>
        <end position="133"/>
    </location>
    <ligand>
        <name>substrate</name>
    </ligand>
</feature>
<evidence type="ECO:0000256" key="10">
    <source>
        <dbReference type="ARBA" id="ARBA00047445"/>
    </source>
</evidence>
<proteinExistence type="inferred from homology"/>
<dbReference type="FunFam" id="3.90.1170.20:FF:000001">
    <property type="entry name" value="Nicotinate-nucleotide diphosphorylase (Carboxylating)"/>
    <property type="match status" value="1"/>
</dbReference>
<feature type="binding site" evidence="13">
    <location>
        <position position="155"/>
    </location>
    <ligand>
        <name>substrate</name>
    </ligand>
</feature>
<feature type="binding site" evidence="13">
    <location>
        <position position="216"/>
    </location>
    <ligand>
        <name>substrate</name>
    </ligand>
</feature>
<comment type="pathway">
    <text evidence="2">Cofactor biosynthesis; NAD(+) biosynthesis; nicotinate D-ribonucleotide from quinolinate: step 1/1.</text>
</comment>
<evidence type="ECO:0000256" key="13">
    <source>
        <dbReference type="PIRSR" id="PIRSR006250-1"/>
    </source>
</evidence>
<evidence type="ECO:0000256" key="8">
    <source>
        <dbReference type="ARBA" id="ARBA00022679"/>
    </source>
</evidence>
<gene>
    <name evidence="16" type="primary">nadC</name>
    <name evidence="16" type="ORF">IAC29_01055</name>
</gene>
<evidence type="ECO:0000256" key="2">
    <source>
        <dbReference type="ARBA" id="ARBA00004893"/>
    </source>
</evidence>
<protein>
    <recommendedName>
        <fullName evidence="11">Probable nicotinate-nucleotide pyrophosphorylase [carboxylating]</fullName>
        <ecNumber evidence="5">2.4.2.19</ecNumber>
    </recommendedName>
    <alternativeName>
        <fullName evidence="9">Quinolinate phosphoribosyltransferase [decarboxylating]</fullName>
    </alternativeName>
</protein>
<evidence type="ECO:0000256" key="1">
    <source>
        <dbReference type="ARBA" id="ARBA00003237"/>
    </source>
</evidence>
<evidence type="ECO:0000313" key="17">
    <source>
        <dbReference type="Proteomes" id="UP000810252"/>
    </source>
</evidence>
<dbReference type="GO" id="GO:0034213">
    <property type="term" value="P:quinolinate catabolic process"/>
    <property type="evidence" value="ECO:0007669"/>
    <property type="project" value="TreeGrafter"/>
</dbReference>
<reference evidence="16" key="2">
    <citation type="journal article" date="2021" name="PeerJ">
        <title>Extensive microbial diversity within the chicken gut microbiome revealed by metagenomics and culture.</title>
        <authorList>
            <person name="Gilroy R."/>
            <person name="Ravi A."/>
            <person name="Getino M."/>
            <person name="Pursley I."/>
            <person name="Horton D.L."/>
            <person name="Alikhan N.F."/>
            <person name="Baker D."/>
            <person name="Gharbi K."/>
            <person name="Hall N."/>
            <person name="Watson M."/>
            <person name="Adriaenssens E.M."/>
            <person name="Foster-Nyarko E."/>
            <person name="Jarju S."/>
            <person name="Secka A."/>
            <person name="Antonio M."/>
            <person name="Oren A."/>
            <person name="Chaudhuri R.R."/>
            <person name="La Ragione R."/>
            <person name="Hildebrand F."/>
            <person name="Pallen M.J."/>
        </authorList>
    </citation>
    <scope>NUCLEOTIDE SEQUENCE</scope>
    <source>
        <strain evidence="16">20514</strain>
    </source>
</reference>
<feature type="binding site" evidence="13">
    <location>
        <begin position="260"/>
        <end position="262"/>
    </location>
    <ligand>
        <name>substrate</name>
    </ligand>
</feature>
<dbReference type="EMBL" id="JADIMQ010000014">
    <property type="protein sequence ID" value="MBO8447843.1"/>
    <property type="molecule type" value="Genomic_DNA"/>
</dbReference>
<feature type="binding site" evidence="13">
    <location>
        <position position="165"/>
    </location>
    <ligand>
        <name>substrate</name>
    </ligand>
</feature>
<dbReference type="InterPro" id="IPR004393">
    <property type="entry name" value="NadC"/>
</dbReference>
<evidence type="ECO:0000256" key="5">
    <source>
        <dbReference type="ARBA" id="ARBA00011944"/>
    </source>
</evidence>
<dbReference type="SUPFAM" id="SSF54675">
    <property type="entry name" value="Nicotinate/Quinolinate PRTase N-terminal domain-like"/>
    <property type="match status" value="1"/>
</dbReference>
<feature type="binding site" evidence="13">
    <location>
        <position position="195"/>
    </location>
    <ligand>
        <name>substrate</name>
    </ligand>
</feature>
<evidence type="ECO:0000313" key="16">
    <source>
        <dbReference type="EMBL" id="MBO8447843.1"/>
    </source>
</evidence>
<dbReference type="AlphaFoldDB" id="A0A9D9HF54"/>
<dbReference type="Proteomes" id="UP000810252">
    <property type="component" value="Unassembled WGS sequence"/>
</dbReference>
<dbReference type="GO" id="GO:0009435">
    <property type="term" value="P:NAD+ biosynthetic process"/>
    <property type="evidence" value="ECO:0007669"/>
    <property type="project" value="InterPro"/>
</dbReference>
<dbReference type="SUPFAM" id="SSF51690">
    <property type="entry name" value="Nicotinate/Quinolinate PRTase C-terminal domain-like"/>
    <property type="match status" value="1"/>
</dbReference>
<evidence type="ECO:0000256" key="7">
    <source>
        <dbReference type="ARBA" id="ARBA00022676"/>
    </source>
</evidence>
<keyword evidence="6" id="KW-0662">Pyridine nucleotide biosynthesis</keyword>